<feature type="region of interest" description="Disordered" evidence="1">
    <location>
        <begin position="1"/>
        <end position="29"/>
    </location>
</feature>
<evidence type="ECO:0000256" key="1">
    <source>
        <dbReference type="SAM" id="MobiDB-lite"/>
    </source>
</evidence>
<accession>A0A7J0E462</accession>
<organism evidence="2 3">
    <name type="scientific">Actinidia rufa</name>
    <dbReference type="NCBI Taxonomy" id="165716"/>
    <lineage>
        <taxon>Eukaryota</taxon>
        <taxon>Viridiplantae</taxon>
        <taxon>Streptophyta</taxon>
        <taxon>Embryophyta</taxon>
        <taxon>Tracheophyta</taxon>
        <taxon>Spermatophyta</taxon>
        <taxon>Magnoliopsida</taxon>
        <taxon>eudicotyledons</taxon>
        <taxon>Gunneridae</taxon>
        <taxon>Pentapetalae</taxon>
        <taxon>asterids</taxon>
        <taxon>Ericales</taxon>
        <taxon>Actinidiaceae</taxon>
        <taxon>Actinidia</taxon>
    </lineage>
</organism>
<feature type="compositionally biased region" description="Pro residues" evidence="1">
    <location>
        <begin position="17"/>
        <end position="29"/>
    </location>
</feature>
<protein>
    <submittedName>
        <fullName evidence="2">Lipase</fullName>
    </submittedName>
</protein>
<proteinExistence type="predicted"/>
<keyword evidence="3" id="KW-1185">Reference proteome</keyword>
<reference evidence="2 3" key="1">
    <citation type="submission" date="2019-07" db="EMBL/GenBank/DDBJ databases">
        <title>De Novo Assembly of kiwifruit Actinidia rufa.</title>
        <authorList>
            <person name="Sugita-Konishi S."/>
            <person name="Sato K."/>
            <person name="Mori E."/>
            <person name="Abe Y."/>
            <person name="Kisaki G."/>
            <person name="Hamano K."/>
            <person name="Suezawa K."/>
            <person name="Otani M."/>
            <person name="Fukuda T."/>
            <person name="Manabe T."/>
            <person name="Gomi K."/>
            <person name="Tabuchi M."/>
            <person name="Akimitsu K."/>
            <person name="Kataoka I."/>
        </authorList>
    </citation>
    <scope>NUCLEOTIDE SEQUENCE [LARGE SCALE GENOMIC DNA]</scope>
    <source>
        <strain evidence="3">cv. Fuchu</strain>
    </source>
</reference>
<name>A0A7J0E462_9ERIC</name>
<gene>
    <name evidence="2" type="ORF">Acr_01g0005380</name>
</gene>
<dbReference type="AlphaFoldDB" id="A0A7J0E462"/>
<evidence type="ECO:0000313" key="2">
    <source>
        <dbReference type="EMBL" id="GFY80729.1"/>
    </source>
</evidence>
<sequence>MHLHTEVPAPSHRGALHPPPGRTTHPPPGCAAKSSLCELSWLHLSSLVRTTGENTATDQIESKRDSLRRRRALRYFRTYPKASPCALVPLQDPPSTPALALRTSVQRLLPLSTLLANTTGPMSDSSSSCLDIPLQSLELVLCQQQPREVESGRMANADFEEGARDIKERDSEPAMDMIEVLQPQREVELEQIGSNVPYLRISEKSSRDSKPASDVIDRNSERIREKRITGTTERANAAFACVSLEPGGVAPSHVSVATGDDLVAARHQLYQPLVGGHLPHHETPFLRDPSGSSVGRALEPS</sequence>
<comment type="caution">
    <text evidence="2">The sequence shown here is derived from an EMBL/GenBank/DDBJ whole genome shotgun (WGS) entry which is preliminary data.</text>
</comment>
<dbReference type="Proteomes" id="UP000585474">
    <property type="component" value="Unassembled WGS sequence"/>
</dbReference>
<evidence type="ECO:0000313" key="3">
    <source>
        <dbReference type="Proteomes" id="UP000585474"/>
    </source>
</evidence>
<feature type="region of interest" description="Disordered" evidence="1">
    <location>
        <begin position="274"/>
        <end position="301"/>
    </location>
</feature>
<dbReference type="EMBL" id="BJWL01000001">
    <property type="protein sequence ID" value="GFY80729.1"/>
    <property type="molecule type" value="Genomic_DNA"/>
</dbReference>